<evidence type="ECO:0000256" key="2">
    <source>
        <dbReference type="SAM" id="SignalP"/>
    </source>
</evidence>
<organism evidence="4 5">
    <name type="scientific">Inhella gelatinilytica</name>
    <dbReference type="NCBI Taxonomy" id="2795030"/>
    <lineage>
        <taxon>Bacteria</taxon>
        <taxon>Pseudomonadati</taxon>
        <taxon>Pseudomonadota</taxon>
        <taxon>Betaproteobacteria</taxon>
        <taxon>Burkholderiales</taxon>
        <taxon>Sphaerotilaceae</taxon>
        <taxon>Inhella</taxon>
    </lineage>
</organism>
<dbReference type="Pfam" id="PF03795">
    <property type="entry name" value="YCII"/>
    <property type="match status" value="1"/>
</dbReference>
<proteinExistence type="inferred from homology"/>
<evidence type="ECO:0000259" key="3">
    <source>
        <dbReference type="Pfam" id="PF03795"/>
    </source>
</evidence>
<keyword evidence="5" id="KW-1185">Reference proteome</keyword>
<comment type="caution">
    <text evidence="4">The sequence shown here is derived from an EMBL/GenBank/DDBJ whole genome shotgun (WGS) entry which is preliminary data.</text>
</comment>
<dbReference type="Gene3D" id="3.30.70.1060">
    <property type="entry name" value="Dimeric alpha+beta barrel"/>
    <property type="match status" value="1"/>
</dbReference>
<evidence type="ECO:0000256" key="1">
    <source>
        <dbReference type="ARBA" id="ARBA00007689"/>
    </source>
</evidence>
<name>A0A931J2K2_9BURK</name>
<dbReference type="SUPFAM" id="SSF54909">
    <property type="entry name" value="Dimeric alpha+beta barrel"/>
    <property type="match status" value="1"/>
</dbReference>
<gene>
    <name evidence="4" type="ORF">I7X43_15130</name>
</gene>
<dbReference type="AlphaFoldDB" id="A0A931J2K2"/>
<comment type="similarity">
    <text evidence="1">Belongs to the YciI family.</text>
</comment>
<feature type="signal peptide" evidence="2">
    <location>
        <begin position="1"/>
        <end position="22"/>
    </location>
</feature>
<dbReference type="RefSeq" id="WP_198101792.1">
    <property type="nucleotide sequence ID" value="NZ_JAEDAL010000010.1"/>
</dbReference>
<dbReference type="EMBL" id="JAEDAL010000010">
    <property type="protein sequence ID" value="MBH9554176.1"/>
    <property type="molecule type" value="Genomic_DNA"/>
</dbReference>
<reference evidence="4" key="1">
    <citation type="submission" date="2020-12" db="EMBL/GenBank/DDBJ databases">
        <title>The genome sequence of Inhella sp. 4Y17.</title>
        <authorList>
            <person name="Liu Y."/>
        </authorList>
    </citation>
    <scope>NUCLEOTIDE SEQUENCE</scope>
    <source>
        <strain evidence="4">4Y10</strain>
    </source>
</reference>
<dbReference type="InterPro" id="IPR011008">
    <property type="entry name" value="Dimeric_a/b-barrel"/>
</dbReference>
<evidence type="ECO:0000313" key="5">
    <source>
        <dbReference type="Proteomes" id="UP000620139"/>
    </source>
</evidence>
<accession>A0A931J2K2</accession>
<evidence type="ECO:0000313" key="4">
    <source>
        <dbReference type="EMBL" id="MBH9554176.1"/>
    </source>
</evidence>
<dbReference type="Proteomes" id="UP000620139">
    <property type="component" value="Unassembled WGS sequence"/>
</dbReference>
<dbReference type="InterPro" id="IPR005545">
    <property type="entry name" value="YCII"/>
</dbReference>
<sequence>MHRCKAALLALSLFSATTPVSATEPPNYDAQLAERTGANEAGMRPYVLVILKSSGTPVPKGEARDAMFKGHFANMRRLADAGVLAVAGPLDGVEGRRGIFILAVPDIDTARQHVATDPVIVQGEMVAEYHRFFSTAALMLVNEWAPKLARKPPF</sequence>
<keyword evidence="2" id="KW-0732">Signal</keyword>
<feature type="domain" description="YCII-related" evidence="3">
    <location>
        <begin position="58"/>
        <end position="124"/>
    </location>
</feature>
<feature type="chain" id="PRO_5037043131" description="YCII-related domain-containing protein" evidence="2">
    <location>
        <begin position="23"/>
        <end position="154"/>
    </location>
</feature>
<protein>
    <recommendedName>
        <fullName evidence="3">YCII-related domain-containing protein</fullName>
    </recommendedName>
</protein>